<name>A0A9W8PEW8_9HYPO</name>
<evidence type="ECO:0000313" key="3">
    <source>
        <dbReference type="Proteomes" id="UP001152130"/>
    </source>
</evidence>
<sequence length="320" mass="37154">MQSNRETASKPAWFYRLQALAHKRRKEKGIYSYSDDDEPMPPIKPEEFDEDLSDHVSQPCDSDCEYETDAEGGQCCKKHGYGDDRSETSGGFDHPDGPDQEYYLLKEMRTERKREIYERGGRQKVLEEQQEQHREELEFESLHIKPIQEAINKAHKQKKPDPLKRIGGKHFDLWSTDHLQYCPKGANPTLYIEFYSVDEWDDAKTDHPERKSKRVSGHIYMLESTVCDLDYFIPPKYPSTKTYPLPTLDENAKGQLQFIDDKYLTLKINPDPIFEKCGDPVPSGTPNVLLYYGECSVYSSQRARQKQNEKGAKRRSASPE</sequence>
<organism evidence="2 3">
    <name type="scientific">Fusarium irregulare</name>
    <dbReference type="NCBI Taxonomy" id="2494466"/>
    <lineage>
        <taxon>Eukaryota</taxon>
        <taxon>Fungi</taxon>
        <taxon>Dikarya</taxon>
        <taxon>Ascomycota</taxon>
        <taxon>Pezizomycotina</taxon>
        <taxon>Sordariomycetes</taxon>
        <taxon>Hypocreomycetidae</taxon>
        <taxon>Hypocreales</taxon>
        <taxon>Nectriaceae</taxon>
        <taxon>Fusarium</taxon>
        <taxon>Fusarium incarnatum-equiseti species complex</taxon>
    </lineage>
</organism>
<dbReference type="OrthoDB" id="4508730at2759"/>
<evidence type="ECO:0000313" key="2">
    <source>
        <dbReference type="EMBL" id="KAJ4003684.1"/>
    </source>
</evidence>
<feature type="region of interest" description="Disordered" evidence="1">
    <location>
        <begin position="25"/>
        <end position="100"/>
    </location>
</feature>
<gene>
    <name evidence="2" type="ORF">NW766_012134</name>
</gene>
<feature type="region of interest" description="Disordered" evidence="1">
    <location>
        <begin position="301"/>
        <end position="320"/>
    </location>
</feature>
<dbReference type="EMBL" id="JAPDHF010000026">
    <property type="protein sequence ID" value="KAJ4003684.1"/>
    <property type="molecule type" value="Genomic_DNA"/>
</dbReference>
<evidence type="ECO:0000256" key="1">
    <source>
        <dbReference type="SAM" id="MobiDB-lite"/>
    </source>
</evidence>
<comment type="caution">
    <text evidence="2">The sequence shown here is derived from an EMBL/GenBank/DDBJ whole genome shotgun (WGS) entry which is preliminary data.</text>
</comment>
<protein>
    <submittedName>
        <fullName evidence="2">Uncharacterized protein</fullName>
    </submittedName>
</protein>
<reference evidence="2" key="1">
    <citation type="submission" date="2022-10" db="EMBL/GenBank/DDBJ databases">
        <title>Fusarium specimens isolated from Avocado Roots.</title>
        <authorList>
            <person name="Stajich J."/>
            <person name="Roper C."/>
            <person name="Heimlech-Rivalta G."/>
        </authorList>
    </citation>
    <scope>NUCLEOTIDE SEQUENCE</scope>
    <source>
        <strain evidence="2">CF00143</strain>
    </source>
</reference>
<proteinExistence type="predicted"/>
<keyword evidence="3" id="KW-1185">Reference proteome</keyword>
<feature type="compositionally biased region" description="Basic and acidic residues" evidence="1">
    <location>
        <begin position="80"/>
        <end position="97"/>
    </location>
</feature>
<accession>A0A9W8PEW8</accession>
<dbReference type="Proteomes" id="UP001152130">
    <property type="component" value="Unassembled WGS sequence"/>
</dbReference>
<dbReference type="AlphaFoldDB" id="A0A9W8PEW8"/>